<dbReference type="GO" id="GO:0015344">
    <property type="term" value="F:siderophore uptake transmembrane transporter activity"/>
    <property type="evidence" value="ECO:0007669"/>
    <property type="project" value="TreeGrafter"/>
</dbReference>
<comment type="subcellular location">
    <subcellularLocation>
        <location evidence="1 8">Cell outer membrane</location>
        <topology evidence="1 8">Multi-pass membrane protein</topology>
    </subcellularLocation>
</comment>
<dbReference type="Pfam" id="PF00593">
    <property type="entry name" value="TonB_dep_Rec_b-barrel"/>
    <property type="match status" value="1"/>
</dbReference>
<evidence type="ECO:0000256" key="4">
    <source>
        <dbReference type="ARBA" id="ARBA00022692"/>
    </source>
</evidence>
<feature type="domain" description="TonB-dependent receptor-like beta-barrel" evidence="11">
    <location>
        <begin position="329"/>
        <end position="677"/>
    </location>
</feature>
<dbReference type="AlphaFoldDB" id="A0A3M0C8W4"/>
<dbReference type="EMBL" id="REFR01000012">
    <property type="protein sequence ID" value="RMB04800.1"/>
    <property type="molecule type" value="Genomic_DNA"/>
</dbReference>
<proteinExistence type="inferred from homology"/>
<evidence type="ECO:0000313" key="13">
    <source>
        <dbReference type="EMBL" id="RMB04800.1"/>
    </source>
</evidence>
<dbReference type="OrthoDB" id="9760620at2"/>
<evidence type="ECO:0000256" key="5">
    <source>
        <dbReference type="ARBA" id="ARBA00023077"/>
    </source>
</evidence>
<feature type="domain" description="TonB-dependent receptor plug" evidence="12">
    <location>
        <begin position="65"/>
        <end position="173"/>
    </location>
</feature>
<keyword evidence="7 8" id="KW-0998">Cell outer membrane</keyword>
<dbReference type="GO" id="GO:0009279">
    <property type="term" value="C:cell outer membrane"/>
    <property type="evidence" value="ECO:0007669"/>
    <property type="project" value="UniProtKB-SubCell"/>
</dbReference>
<dbReference type="InterPro" id="IPR012910">
    <property type="entry name" value="Plug_dom"/>
</dbReference>
<dbReference type="GO" id="GO:0044718">
    <property type="term" value="P:siderophore transmembrane transport"/>
    <property type="evidence" value="ECO:0007669"/>
    <property type="project" value="TreeGrafter"/>
</dbReference>
<dbReference type="PANTHER" id="PTHR30069">
    <property type="entry name" value="TONB-DEPENDENT OUTER MEMBRANE RECEPTOR"/>
    <property type="match status" value="1"/>
</dbReference>
<feature type="chain" id="PRO_5017943257" evidence="10">
    <location>
        <begin position="30"/>
        <end position="716"/>
    </location>
</feature>
<name>A0A3M0C8W4_9PROT</name>
<organism evidence="13 14">
    <name type="scientific">Eilatimonas milleporae</name>
    <dbReference type="NCBI Taxonomy" id="911205"/>
    <lineage>
        <taxon>Bacteria</taxon>
        <taxon>Pseudomonadati</taxon>
        <taxon>Pseudomonadota</taxon>
        <taxon>Alphaproteobacteria</taxon>
        <taxon>Kordiimonadales</taxon>
        <taxon>Kordiimonadaceae</taxon>
        <taxon>Eilatimonas</taxon>
    </lineage>
</organism>
<keyword evidence="6 8" id="KW-0472">Membrane</keyword>
<dbReference type="InterPro" id="IPR039426">
    <property type="entry name" value="TonB-dep_rcpt-like"/>
</dbReference>
<comment type="caution">
    <text evidence="13">The sequence shown here is derived from an EMBL/GenBank/DDBJ whole genome shotgun (WGS) entry which is preliminary data.</text>
</comment>
<evidence type="ECO:0000256" key="8">
    <source>
        <dbReference type="PROSITE-ProRule" id="PRU01360"/>
    </source>
</evidence>
<dbReference type="InterPro" id="IPR000531">
    <property type="entry name" value="Beta-barrel_TonB"/>
</dbReference>
<keyword evidence="10" id="KW-0732">Signal</keyword>
<dbReference type="Gene3D" id="2.40.170.20">
    <property type="entry name" value="TonB-dependent receptor, beta-barrel domain"/>
    <property type="match status" value="1"/>
</dbReference>
<keyword evidence="5 9" id="KW-0798">TonB box</keyword>
<evidence type="ECO:0000256" key="7">
    <source>
        <dbReference type="ARBA" id="ARBA00023237"/>
    </source>
</evidence>
<evidence type="ECO:0000313" key="14">
    <source>
        <dbReference type="Proteomes" id="UP000271227"/>
    </source>
</evidence>
<keyword evidence="2 8" id="KW-0813">Transport</keyword>
<dbReference type="Proteomes" id="UP000271227">
    <property type="component" value="Unassembled WGS sequence"/>
</dbReference>
<keyword evidence="3 8" id="KW-1134">Transmembrane beta strand</keyword>
<dbReference type="InterPro" id="IPR036942">
    <property type="entry name" value="Beta-barrel_TonB_sf"/>
</dbReference>
<dbReference type="InterPro" id="IPR037066">
    <property type="entry name" value="Plug_dom_sf"/>
</dbReference>
<evidence type="ECO:0000259" key="12">
    <source>
        <dbReference type="Pfam" id="PF07715"/>
    </source>
</evidence>
<dbReference type="Pfam" id="PF07715">
    <property type="entry name" value="Plug"/>
    <property type="match status" value="1"/>
</dbReference>
<sequence>MSFIVCGKTAAVALCATASIAILTGVVSAQGVGQRKAVGIEEIVVTANAGSLTAVTVSQARDRLERVPGGIGFVEADVFADDFAQSIGDALQFTPGVFADTSAQRETRISIRGSGLNSSFERRGLTVLRDGVPITRASGSTEFQEVDPLSVRYIEVFKGANGLRYGAASLGGAVNLVTPTGRTVESPFSARIEGGSFSTLRANASYGGTFEGGDVYVGVTGLRSNGFREHSDVRSVYGFSNLGLKLSETVETRFYLTALSDNFELAGSLSLEDALENREQAARPVTAGPFFPGGPVTVLDPGPVADDWDRNLDVVRIANRTVAALEAVTLEGGFWYARRNLDHAITRFAGIIVQEEDEVGLYGRVTGDMTVGSLPVDWTIGFEANESTNEAQRFANDSGARGELRTESDQDASNILAYAQAELGLTDSLTAVTGLQWLRAVRDNDAILNDVSGRVVSRQLNPRFGLLYDLNDSAQIFANVNRGFEPATLSDLTAGGALDFTPLDAQQAWTVEIGTRGQADFIAWDVSLYRSWVDNELLDFGAPGSFGFVSFTDNADNTIHQGVEVGIDLFIADKTLSEAGYSLVWRNIYTLNDFRFEDDPTFADNTLAGVPRHVYISELKLDADDGWYVSANLRWIPDGPYVDFANTTQVPGYELVGFTAGVDLTDTLRLFGSVENIFDTDFISNVTTNANQELENGRVFTPGQGRAFFAGITASF</sequence>
<evidence type="ECO:0000256" key="9">
    <source>
        <dbReference type="RuleBase" id="RU003357"/>
    </source>
</evidence>
<keyword evidence="14" id="KW-1185">Reference proteome</keyword>
<dbReference type="PANTHER" id="PTHR30069:SF28">
    <property type="entry name" value="TONB-DEPENDENT RECEPTOR YNCD-RELATED"/>
    <property type="match status" value="1"/>
</dbReference>
<dbReference type="SUPFAM" id="SSF56935">
    <property type="entry name" value="Porins"/>
    <property type="match status" value="1"/>
</dbReference>
<evidence type="ECO:0000256" key="6">
    <source>
        <dbReference type="ARBA" id="ARBA00023136"/>
    </source>
</evidence>
<dbReference type="InParanoid" id="A0A3M0C8W4"/>
<evidence type="ECO:0000256" key="3">
    <source>
        <dbReference type="ARBA" id="ARBA00022452"/>
    </source>
</evidence>
<dbReference type="Gene3D" id="2.170.130.10">
    <property type="entry name" value="TonB-dependent receptor, plug domain"/>
    <property type="match status" value="1"/>
</dbReference>
<dbReference type="PROSITE" id="PS52016">
    <property type="entry name" value="TONB_DEPENDENT_REC_3"/>
    <property type="match status" value="1"/>
</dbReference>
<reference evidence="13 14" key="1">
    <citation type="submission" date="2018-10" db="EMBL/GenBank/DDBJ databases">
        <title>Genomic Encyclopedia of Archaeal and Bacterial Type Strains, Phase II (KMG-II): from individual species to whole genera.</title>
        <authorList>
            <person name="Goeker M."/>
        </authorList>
    </citation>
    <scope>NUCLEOTIDE SEQUENCE [LARGE SCALE GENOMIC DNA]</scope>
    <source>
        <strain evidence="13 14">DSM 25217</strain>
    </source>
</reference>
<gene>
    <name evidence="13" type="ORF">BXY39_2364</name>
</gene>
<feature type="signal peptide" evidence="10">
    <location>
        <begin position="1"/>
        <end position="29"/>
    </location>
</feature>
<evidence type="ECO:0000256" key="2">
    <source>
        <dbReference type="ARBA" id="ARBA00022448"/>
    </source>
</evidence>
<keyword evidence="13" id="KW-0675">Receptor</keyword>
<evidence type="ECO:0000256" key="1">
    <source>
        <dbReference type="ARBA" id="ARBA00004571"/>
    </source>
</evidence>
<accession>A0A3M0C8W4</accession>
<comment type="similarity">
    <text evidence="8 9">Belongs to the TonB-dependent receptor family.</text>
</comment>
<keyword evidence="4 8" id="KW-0812">Transmembrane</keyword>
<protein>
    <submittedName>
        <fullName evidence="13">Iron complex outermembrane receptor protein</fullName>
    </submittedName>
</protein>
<evidence type="ECO:0000256" key="10">
    <source>
        <dbReference type="SAM" id="SignalP"/>
    </source>
</evidence>
<evidence type="ECO:0000259" key="11">
    <source>
        <dbReference type="Pfam" id="PF00593"/>
    </source>
</evidence>
<dbReference type="FunCoup" id="A0A3M0C8W4">
    <property type="interactions" value="58"/>
</dbReference>